<reference evidence="2" key="1">
    <citation type="journal article" date="2020" name="New Phytol.">
        <title>Comparative genomics reveals dynamic genome evolution in host specialist ectomycorrhizal fungi.</title>
        <authorList>
            <person name="Lofgren L.A."/>
            <person name="Nguyen N.H."/>
            <person name="Vilgalys R."/>
            <person name="Ruytinx J."/>
            <person name="Liao H.L."/>
            <person name="Branco S."/>
            <person name="Kuo A."/>
            <person name="LaButti K."/>
            <person name="Lipzen A."/>
            <person name="Andreopoulos W."/>
            <person name="Pangilinan J."/>
            <person name="Riley R."/>
            <person name="Hundley H."/>
            <person name="Na H."/>
            <person name="Barry K."/>
            <person name="Grigoriev I.V."/>
            <person name="Stajich J.E."/>
            <person name="Kennedy P.G."/>
        </authorList>
    </citation>
    <scope>NUCLEOTIDE SEQUENCE</scope>
    <source>
        <strain evidence="2">S12</strain>
    </source>
</reference>
<keyword evidence="3" id="KW-1185">Reference proteome</keyword>
<evidence type="ECO:0000313" key="2">
    <source>
        <dbReference type="EMBL" id="KAG1785250.1"/>
    </source>
</evidence>
<dbReference type="GeneID" id="64601605"/>
<evidence type="ECO:0000256" key="1">
    <source>
        <dbReference type="SAM" id="Phobius"/>
    </source>
</evidence>
<protein>
    <submittedName>
        <fullName evidence="2">Uncharacterized protein</fullName>
    </submittedName>
</protein>
<organism evidence="2 3">
    <name type="scientific">Suillus plorans</name>
    <dbReference type="NCBI Taxonomy" id="116603"/>
    <lineage>
        <taxon>Eukaryota</taxon>
        <taxon>Fungi</taxon>
        <taxon>Dikarya</taxon>
        <taxon>Basidiomycota</taxon>
        <taxon>Agaricomycotina</taxon>
        <taxon>Agaricomycetes</taxon>
        <taxon>Agaricomycetidae</taxon>
        <taxon>Boletales</taxon>
        <taxon>Suillineae</taxon>
        <taxon>Suillaceae</taxon>
        <taxon>Suillus</taxon>
    </lineage>
</organism>
<feature type="transmembrane region" description="Helical" evidence="1">
    <location>
        <begin position="148"/>
        <end position="171"/>
    </location>
</feature>
<keyword evidence="1" id="KW-0812">Transmembrane</keyword>
<feature type="transmembrane region" description="Helical" evidence="1">
    <location>
        <begin position="103"/>
        <end position="128"/>
    </location>
</feature>
<dbReference type="RefSeq" id="XP_041152735.1">
    <property type="nucleotide sequence ID" value="XM_041307841.1"/>
</dbReference>
<keyword evidence="1" id="KW-1133">Transmembrane helix</keyword>
<dbReference type="OrthoDB" id="2993276at2759"/>
<sequence length="267" mass="30556">MKGLYIATRYLPFIMLATDLCRSFTLNENTIVCDAARVNGNRQLTDFARNVWCRFILAQVFAQYYPFSPDVSLVSPYYMRGSDSIHSGFFILRTYVLWNKNRILLAAMLSTFFTFLGASFGIVFATAAPAAYPTSAIPGITGCYETSFWYFMPFLLFFVFQLGLMILTLIRAMQSWRRSPSRLYVALVNHNIFYYACGLLFSVTNLFMSLLLQASYRTMLYDFEFTILAILTTRMHLYLWWINQHAHSSGASVGIPMSDMSTVISIA</sequence>
<gene>
    <name evidence="2" type="ORF">HD556DRAFT_1450923</name>
</gene>
<comment type="caution">
    <text evidence="2">The sequence shown here is derived from an EMBL/GenBank/DDBJ whole genome shotgun (WGS) entry which is preliminary data.</text>
</comment>
<name>A0A9P7D9K2_9AGAM</name>
<keyword evidence="1" id="KW-0472">Membrane</keyword>
<dbReference type="Proteomes" id="UP000719766">
    <property type="component" value="Unassembled WGS sequence"/>
</dbReference>
<proteinExistence type="predicted"/>
<dbReference type="EMBL" id="JABBWE010000115">
    <property type="protein sequence ID" value="KAG1785250.1"/>
    <property type="molecule type" value="Genomic_DNA"/>
</dbReference>
<dbReference type="AlphaFoldDB" id="A0A9P7D9K2"/>
<feature type="transmembrane region" description="Helical" evidence="1">
    <location>
        <begin position="192"/>
        <end position="213"/>
    </location>
</feature>
<feature type="transmembrane region" description="Helical" evidence="1">
    <location>
        <begin position="225"/>
        <end position="242"/>
    </location>
</feature>
<evidence type="ECO:0000313" key="3">
    <source>
        <dbReference type="Proteomes" id="UP000719766"/>
    </source>
</evidence>
<accession>A0A9P7D9K2</accession>